<evidence type="ECO:0000313" key="4">
    <source>
        <dbReference type="EMBL" id="AVR57506.1"/>
    </source>
</evidence>
<geneLocation type="mitochondrion" evidence="4"/>
<reference evidence="4" key="1">
    <citation type="journal article" date="2018" name="Mitochondrial DNA A DNA Mapp Seq Anal">
        <title>Comparative analysis of the mitochondrial genomes of six newly sequenced diatoms reveals group II introns in the barcoding region of cox1.</title>
        <authorList>
            <person name="Pogoda C.S."/>
            <person name="Keepers K.G."/>
            <person name="Hamsher S.E."/>
            <person name="Stepanek J.G."/>
            <person name="Kane N.C."/>
            <person name="Kociolek J.P."/>
        </authorList>
    </citation>
    <scope>NUCLEOTIDE SEQUENCE</scope>
</reference>
<dbReference type="InterPro" id="IPR035987">
    <property type="entry name" value="Ribosomal_uS8_sf"/>
</dbReference>
<name>A0A3G1PWC6_9STRA</name>
<gene>
    <name evidence="4" type="primary">rps8</name>
</gene>
<evidence type="ECO:0000256" key="1">
    <source>
        <dbReference type="ARBA" id="ARBA00006471"/>
    </source>
</evidence>
<evidence type="ECO:0000256" key="3">
    <source>
        <dbReference type="ARBA" id="ARBA00023274"/>
    </source>
</evidence>
<accession>A0A3G1PWC6</accession>
<dbReference type="GO" id="GO:0005840">
    <property type="term" value="C:ribosome"/>
    <property type="evidence" value="ECO:0007669"/>
    <property type="project" value="UniProtKB-KW"/>
</dbReference>
<keyword evidence="2 4" id="KW-0689">Ribosomal protein</keyword>
<comment type="similarity">
    <text evidence="1">Belongs to the universal ribosomal protein uS8 family.</text>
</comment>
<dbReference type="GO" id="GO:1990904">
    <property type="term" value="C:ribonucleoprotein complex"/>
    <property type="evidence" value="ECO:0007669"/>
    <property type="project" value="UniProtKB-KW"/>
</dbReference>
<organism evidence="4">
    <name type="scientific">Entomoneis sp</name>
    <dbReference type="NCBI Taxonomy" id="186043"/>
    <lineage>
        <taxon>Eukaryota</taxon>
        <taxon>Sar</taxon>
        <taxon>Stramenopiles</taxon>
        <taxon>Ochrophyta</taxon>
        <taxon>Bacillariophyta</taxon>
        <taxon>Bacillariophyceae</taxon>
        <taxon>Bacillariophycidae</taxon>
        <taxon>Entomoneidaceae</taxon>
        <taxon>Entomoneis</taxon>
    </lineage>
</organism>
<dbReference type="Gene3D" id="3.30.1490.10">
    <property type="match status" value="1"/>
</dbReference>
<dbReference type="SUPFAM" id="SSF56047">
    <property type="entry name" value="Ribosomal protein S8"/>
    <property type="match status" value="1"/>
</dbReference>
<sequence length="126" mass="14959">MKNYLWEMFSNIKNAQLAKKSIIYANRKRFCENFLDFLWSQGFIIGYKINNKNKIKIFLKYSKNKPVINHLQNVSKPSRRAYFSSKKIWKISPKKSFFIFSTSKGLKSLLYCKKENIGGELFLILN</sequence>
<dbReference type="EMBL" id="MF997419">
    <property type="protein sequence ID" value="AVR57506.1"/>
    <property type="molecule type" value="Genomic_DNA"/>
</dbReference>
<keyword evidence="4" id="KW-0496">Mitochondrion</keyword>
<dbReference type="GO" id="GO:0006412">
    <property type="term" value="P:translation"/>
    <property type="evidence" value="ECO:0007669"/>
    <property type="project" value="InterPro"/>
</dbReference>
<dbReference type="Gene3D" id="3.30.1370.30">
    <property type="match status" value="1"/>
</dbReference>
<proteinExistence type="inferred from homology"/>
<dbReference type="GO" id="GO:0003735">
    <property type="term" value="F:structural constituent of ribosome"/>
    <property type="evidence" value="ECO:0007669"/>
    <property type="project" value="InterPro"/>
</dbReference>
<dbReference type="AlphaFoldDB" id="A0A3G1PWC6"/>
<dbReference type="InterPro" id="IPR000630">
    <property type="entry name" value="Ribosomal_uS8"/>
</dbReference>
<dbReference type="Pfam" id="PF00410">
    <property type="entry name" value="Ribosomal_S8"/>
    <property type="match status" value="1"/>
</dbReference>
<evidence type="ECO:0000256" key="2">
    <source>
        <dbReference type="ARBA" id="ARBA00022980"/>
    </source>
</evidence>
<keyword evidence="3" id="KW-0687">Ribonucleoprotein</keyword>
<protein>
    <submittedName>
        <fullName evidence="4">Ribosomal protein S8</fullName>
    </submittedName>
</protein>